<feature type="compositionally biased region" description="Pro residues" evidence="3">
    <location>
        <begin position="55"/>
        <end position="72"/>
    </location>
</feature>
<evidence type="ECO:0000259" key="4">
    <source>
        <dbReference type="PROSITE" id="PS50014"/>
    </source>
</evidence>
<dbReference type="PANTHER" id="PTHR22880:SF225">
    <property type="entry name" value="BROMODOMAIN-CONTAINING PROTEIN BET-1-RELATED"/>
    <property type="match status" value="1"/>
</dbReference>
<dbReference type="GO" id="GO:0005634">
    <property type="term" value="C:nucleus"/>
    <property type="evidence" value="ECO:0007669"/>
    <property type="project" value="TreeGrafter"/>
</dbReference>
<dbReference type="Ensembl" id="ENSEBUT00000016187.1">
    <property type="protein sequence ID" value="ENSEBUP00000015611.1"/>
    <property type="gene ID" value="ENSEBUG00000009830.1"/>
</dbReference>
<keyword evidence="1 2" id="KW-0103">Bromodomain</keyword>
<feature type="compositionally biased region" description="Low complexity" evidence="3">
    <location>
        <begin position="122"/>
        <end position="134"/>
    </location>
</feature>
<feature type="compositionally biased region" description="Pro residues" evidence="3">
    <location>
        <begin position="86"/>
        <end position="102"/>
    </location>
</feature>
<dbReference type="GO" id="GO:0000785">
    <property type="term" value="C:chromatin"/>
    <property type="evidence" value="ECO:0007669"/>
    <property type="project" value="TreeGrafter"/>
</dbReference>
<dbReference type="InterPro" id="IPR050935">
    <property type="entry name" value="Bromo_chromatin_reader"/>
</dbReference>
<dbReference type="Gene3D" id="1.20.920.10">
    <property type="entry name" value="Bromodomain-like"/>
    <property type="match status" value="1"/>
</dbReference>
<dbReference type="InterPro" id="IPR001487">
    <property type="entry name" value="Bromodomain"/>
</dbReference>
<reference evidence="5" key="2">
    <citation type="submission" date="2025-09" db="UniProtKB">
        <authorList>
            <consortium name="Ensembl"/>
        </authorList>
    </citation>
    <scope>IDENTIFICATION</scope>
</reference>
<dbReference type="PRINTS" id="PR00503">
    <property type="entry name" value="BROMODOMAIN"/>
</dbReference>
<dbReference type="GeneTree" id="ENSGT00940000153385"/>
<protein>
    <recommendedName>
        <fullName evidence="4">Bromo domain-containing protein</fullName>
    </recommendedName>
</protein>
<feature type="compositionally biased region" description="Low complexity" evidence="3">
    <location>
        <begin position="73"/>
        <end position="85"/>
    </location>
</feature>
<reference evidence="5" key="1">
    <citation type="submission" date="2025-08" db="UniProtKB">
        <authorList>
            <consortium name="Ensembl"/>
        </authorList>
    </citation>
    <scope>IDENTIFICATION</scope>
</reference>
<dbReference type="InterPro" id="IPR036427">
    <property type="entry name" value="Bromodomain-like_sf"/>
</dbReference>
<evidence type="ECO:0000256" key="3">
    <source>
        <dbReference type="SAM" id="MobiDB-lite"/>
    </source>
</evidence>
<feature type="compositionally biased region" description="Basic and acidic residues" evidence="3">
    <location>
        <begin position="196"/>
        <end position="214"/>
    </location>
</feature>
<accession>A0A8C4QJR7</accession>
<feature type="region of interest" description="Disordered" evidence="3">
    <location>
        <begin position="190"/>
        <end position="214"/>
    </location>
</feature>
<dbReference type="Proteomes" id="UP000694388">
    <property type="component" value="Unplaced"/>
</dbReference>
<proteinExistence type="predicted"/>
<dbReference type="PROSITE" id="PS50014">
    <property type="entry name" value="BROMODOMAIN_2"/>
    <property type="match status" value="1"/>
</dbReference>
<sequence length="296" mass="31547">MDVFLQCACILQLISGALNFNNLQAFAQIAGSKYFLVLFLSAAQVQSVSSVTPSFPAPSSPSPPQPSAPPATQPASPQIAVAQSPSPSPSPPPPAAPPPAPVIPVIQPISKTKKGVKRKADTTTPTTTAITANAEHLSTEASEPTKAPSVREDTVPVPVNSVDCNAAKATPGICTSMVLHNDEVFPPAQKAAKIPARRESGRPIKPPKKDLPDWEQQHQMSRKGKLSEQLKYCNGILKEMFAKKHAGYAWPFYNPVDASTLGLHDYHEIVKQPMDLSTIKVGSPISLPFSVNAITR</sequence>
<name>A0A8C4QJR7_EPTBU</name>
<keyword evidence="6" id="KW-1185">Reference proteome</keyword>
<dbReference type="GO" id="GO:0006338">
    <property type="term" value="P:chromatin remodeling"/>
    <property type="evidence" value="ECO:0007669"/>
    <property type="project" value="TreeGrafter"/>
</dbReference>
<dbReference type="AlphaFoldDB" id="A0A8C4QJR7"/>
<dbReference type="SUPFAM" id="SSF47370">
    <property type="entry name" value="Bromodomain"/>
    <property type="match status" value="1"/>
</dbReference>
<dbReference type="GO" id="GO:0006355">
    <property type="term" value="P:regulation of DNA-templated transcription"/>
    <property type="evidence" value="ECO:0007669"/>
    <property type="project" value="TreeGrafter"/>
</dbReference>
<evidence type="ECO:0000313" key="6">
    <source>
        <dbReference type="Proteomes" id="UP000694388"/>
    </source>
</evidence>
<feature type="domain" description="Bromo" evidence="4">
    <location>
        <begin position="244"/>
        <end position="280"/>
    </location>
</feature>
<evidence type="ECO:0000256" key="2">
    <source>
        <dbReference type="PROSITE-ProRule" id="PRU00035"/>
    </source>
</evidence>
<dbReference type="PANTHER" id="PTHR22880">
    <property type="entry name" value="FALZ-RELATED BROMODOMAIN-CONTAINING PROTEINS"/>
    <property type="match status" value="1"/>
</dbReference>
<evidence type="ECO:0000313" key="5">
    <source>
        <dbReference type="Ensembl" id="ENSEBUP00000015611.1"/>
    </source>
</evidence>
<organism evidence="5 6">
    <name type="scientific">Eptatretus burgeri</name>
    <name type="common">Inshore hagfish</name>
    <dbReference type="NCBI Taxonomy" id="7764"/>
    <lineage>
        <taxon>Eukaryota</taxon>
        <taxon>Metazoa</taxon>
        <taxon>Chordata</taxon>
        <taxon>Craniata</taxon>
        <taxon>Vertebrata</taxon>
        <taxon>Cyclostomata</taxon>
        <taxon>Myxini</taxon>
        <taxon>Myxiniformes</taxon>
        <taxon>Myxinidae</taxon>
        <taxon>Eptatretinae</taxon>
        <taxon>Eptatretus</taxon>
    </lineage>
</organism>
<feature type="region of interest" description="Disordered" evidence="3">
    <location>
        <begin position="51"/>
        <end position="153"/>
    </location>
</feature>
<evidence type="ECO:0000256" key="1">
    <source>
        <dbReference type="ARBA" id="ARBA00023117"/>
    </source>
</evidence>